<feature type="region of interest" description="Disordered" evidence="1">
    <location>
        <begin position="118"/>
        <end position="158"/>
    </location>
</feature>
<dbReference type="AlphaFoldDB" id="A0AAD7DKX8"/>
<feature type="compositionally biased region" description="Basic and acidic residues" evidence="1">
    <location>
        <begin position="1"/>
        <end position="14"/>
    </location>
</feature>
<evidence type="ECO:0000256" key="1">
    <source>
        <dbReference type="SAM" id="MobiDB-lite"/>
    </source>
</evidence>
<evidence type="ECO:0000313" key="2">
    <source>
        <dbReference type="EMBL" id="KAJ7691938.1"/>
    </source>
</evidence>
<feature type="compositionally biased region" description="Polar residues" evidence="1">
    <location>
        <begin position="118"/>
        <end position="131"/>
    </location>
</feature>
<proteinExistence type="predicted"/>
<evidence type="ECO:0000313" key="3">
    <source>
        <dbReference type="Proteomes" id="UP001221757"/>
    </source>
</evidence>
<protein>
    <submittedName>
        <fullName evidence="2">Uncharacterized protein</fullName>
    </submittedName>
</protein>
<sequence>MQRKYDLPFDKEWTPELPNLPAEALGSRSDRGQLLKTDDTGGIWDSVVRTGNSRDGLNMSGSTLPPAGEHQKEDPTDSHGGDVQTDALPVFRGWCCGSSIPTCTRWYTSALINMRENSQPTDARATKSQGTHAARANPAFQVNVSPSGCWRSTPPSPL</sequence>
<gene>
    <name evidence="2" type="ORF">B0H17DRAFT_1133463</name>
</gene>
<feature type="compositionally biased region" description="Polar residues" evidence="1">
    <location>
        <begin position="49"/>
        <end position="63"/>
    </location>
</feature>
<organism evidence="2 3">
    <name type="scientific">Mycena rosella</name>
    <name type="common">Pink bonnet</name>
    <name type="synonym">Agaricus rosellus</name>
    <dbReference type="NCBI Taxonomy" id="1033263"/>
    <lineage>
        <taxon>Eukaryota</taxon>
        <taxon>Fungi</taxon>
        <taxon>Dikarya</taxon>
        <taxon>Basidiomycota</taxon>
        <taxon>Agaricomycotina</taxon>
        <taxon>Agaricomycetes</taxon>
        <taxon>Agaricomycetidae</taxon>
        <taxon>Agaricales</taxon>
        <taxon>Marasmiineae</taxon>
        <taxon>Mycenaceae</taxon>
        <taxon>Mycena</taxon>
    </lineage>
</organism>
<dbReference type="Proteomes" id="UP001221757">
    <property type="component" value="Unassembled WGS sequence"/>
</dbReference>
<name>A0AAD7DKX8_MYCRO</name>
<comment type="caution">
    <text evidence="2">The sequence shown here is derived from an EMBL/GenBank/DDBJ whole genome shotgun (WGS) entry which is preliminary data.</text>
</comment>
<accession>A0AAD7DKX8</accession>
<feature type="compositionally biased region" description="Basic and acidic residues" evidence="1">
    <location>
        <begin position="28"/>
        <end position="39"/>
    </location>
</feature>
<feature type="compositionally biased region" description="Basic and acidic residues" evidence="1">
    <location>
        <begin position="69"/>
        <end position="80"/>
    </location>
</feature>
<reference evidence="2" key="1">
    <citation type="submission" date="2023-03" db="EMBL/GenBank/DDBJ databases">
        <title>Massive genome expansion in bonnet fungi (Mycena s.s.) driven by repeated elements and novel gene families across ecological guilds.</title>
        <authorList>
            <consortium name="Lawrence Berkeley National Laboratory"/>
            <person name="Harder C.B."/>
            <person name="Miyauchi S."/>
            <person name="Viragh M."/>
            <person name="Kuo A."/>
            <person name="Thoen E."/>
            <person name="Andreopoulos B."/>
            <person name="Lu D."/>
            <person name="Skrede I."/>
            <person name="Drula E."/>
            <person name="Henrissat B."/>
            <person name="Morin E."/>
            <person name="Kohler A."/>
            <person name="Barry K."/>
            <person name="LaButti K."/>
            <person name="Morin E."/>
            <person name="Salamov A."/>
            <person name="Lipzen A."/>
            <person name="Mereny Z."/>
            <person name="Hegedus B."/>
            <person name="Baldrian P."/>
            <person name="Stursova M."/>
            <person name="Weitz H."/>
            <person name="Taylor A."/>
            <person name="Grigoriev I.V."/>
            <person name="Nagy L.G."/>
            <person name="Martin F."/>
            <person name="Kauserud H."/>
        </authorList>
    </citation>
    <scope>NUCLEOTIDE SEQUENCE</scope>
    <source>
        <strain evidence="2">CBHHK067</strain>
    </source>
</reference>
<keyword evidence="3" id="KW-1185">Reference proteome</keyword>
<dbReference type="EMBL" id="JARKIE010000055">
    <property type="protein sequence ID" value="KAJ7691938.1"/>
    <property type="molecule type" value="Genomic_DNA"/>
</dbReference>
<feature type="region of interest" description="Disordered" evidence="1">
    <location>
        <begin position="1"/>
        <end position="84"/>
    </location>
</feature>